<dbReference type="Proteomes" id="UP000232323">
    <property type="component" value="Unassembled WGS sequence"/>
</dbReference>
<dbReference type="EMBL" id="BEGY01000124">
    <property type="protein sequence ID" value="GAX84393.1"/>
    <property type="molecule type" value="Genomic_DNA"/>
</dbReference>
<name>A0A250XN14_9CHLO</name>
<evidence type="ECO:0000313" key="4">
    <source>
        <dbReference type="Proteomes" id="UP000232323"/>
    </source>
</evidence>
<evidence type="ECO:0000313" key="3">
    <source>
        <dbReference type="EMBL" id="GAX84393.1"/>
    </source>
</evidence>
<feature type="region of interest" description="Disordered" evidence="2">
    <location>
        <begin position="182"/>
        <end position="205"/>
    </location>
</feature>
<keyword evidence="1" id="KW-0175">Coiled coil</keyword>
<feature type="coiled-coil region" evidence="1">
    <location>
        <begin position="217"/>
        <end position="244"/>
    </location>
</feature>
<feature type="region of interest" description="Disordered" evidence="2">
    <location>
        <begin position="377"/>
        <end position="415"/>
    </location>
</feature>
<reference evidence="3 4" key="1">
    <citation type="submission" date="2017-08" db="EMBL/GenBank/DDBJ databases">
        <title>Acidophilic green algal genome provides insights into adaptation to an acidic environment.</title>
        <authorList>
            <person name="Hirooka S."/>
            <person name="Hirose Y."/>
            <person name="Kanesaki Y."/>
            <person name="Higuchi S."/>
            <person name="Fujiwara T."/>
            <person name="Onuma R."/>
            <person name="Era A."/>
            <person name="Ohbayashi R."/>
            <person name="Uzuka A."/>
            <person name="Nozaki H."/>
            <person name="Yoshikawa H."/>
            <person name="Miyagishima S.Y."/>
        </authorList>
    </citation>
    <scope>NUCLEOTIDE SEQUENCE [LARGE SCALE GENOMIC DNA]</scope>
    <source>
        <strain evidence="3 4">NIES-2499</strain>
    </source>
</reference>
<proteinExistence type="predicted"/>
<protein>
    <submittedName>
        <fullName evidence="3">Uncharacterized protein</fullName>
    </submittedName>
</protein>
<dbReference type="AlphaFoldDB" id="A0A250XN14"/>
<keyword evidence="4" id="KW-1185">Reference proteome</keyword>
<accession>A0A250XN14</accession>
<feature type="compositionally biased region" description="Polar residues" evidence="2">
    <location>
        <begin position="182"/>
        <end position="200"/>
    </location>
</feature>
<organism evidence="3 4">
    <name type="scientific">Chlamydomonas eustigma</name>
    <dbReference type="NCBI Taxonomy" id="1157962"/>
    <lineage>
        <taxon>Eukaryota</taxon>
        <taxon>Viridiplantae</taxon>
        <taxon>Chlorophyta</taxon>
        <taxon>core chlorophytes</taxon>
        <taxon>Chlorophyceae</taxon>
        <taxon>CS clade</taxon>
        <taxon>Chlamydomonadales</taxon>
        <taxon>Chlamydomonadaceae</taxon>
        <taxon>Chlamydomonas</taxon>
    </lineage>
</organism>
<sequence>MGWPVVTTSTTVPLVQQQHQTQSFLSELNGSLQRSSADISGLEGGRDASVSGLQDVDILLSAELDNMFELPIDINPTPLPHNFLEIFLDPEDPVLQGTASTANPWGAHISEEYQQQEADKLESLQCLLQQLRQLVDPRNSEGPPSAEQQTVTQLQIMVHQLQQQIQAMNSVYQRSSHLAGSSSEEFESTAVTQERSTSFKKGSGLPCRRTIERKKKLGRLESLIEKKKAQAAELERQNDHLRRRQGLLATFIKVREEQIQAWSAVQGTGKQGAIHFNNSPLVGSMTVAEICGLDFQSAGAGYQKLISGIYRLLQLAGWPSTELLSFPALFDPTYNLAPTLPHPVHTSLPSDHIFNGLRLNSVNVSCTGDALNGVHVQIEPSSPSETDCKSEQKQASLSGSNKESAQGSMSNDNDLELSPEEAYQQLEKLVNGMNDLGKYIEFFNPEFNTALLSRIETSDVPAHHWRKVIASSCLSEDQVEDIIVLDALISQLISKVRQERSVLFSALHESVLSYQLSTRLVSNVQLNADNVQCMDQLLKNVKKERFIIFLSSEVFFSHVLSIKQRAAMLVTSYPVMVTHLPVIQQVIDMYSHKRLASS</sequence>
<evidence type="ECO:0000256" key="2">
    <source>
        <dbReference type="SAM" id="MobiDB-lite"/>
    </source>
</evidence>
<evidence type="ECO:0000256" key="1">
    <source>
        <dbReference type="SAM" id="Coils"/>
    </source>
</evidence>
<feature type="compositionally biased region" description="Polar residues" evidence="2">
    <location>
        <begin position="393"/>
        <end position="412"/>
    </location>
</feature>
<comment type="caution">
    <text evidence="3">The sequence shown here is derived from an EMBL/GenBank/DDBJ whole genome shotgun (WGS) entry which is preliminary data.</text>
</comment>
<gene>
    <name evidence="3" type="ORF">CEUSTIGMA_g11815.t1</name>
</gene>